<dbReference type="SFLD" id="SFLDS00003">
    <property type="entry name" value="Haloacid_Dehalogenase"/>
    <property type="match status" value="1"/>
</dbReference>
<dbReference type="Gene3D" id="3.40.50.1000">
    <property type="entry name" value="HAD superfamily/HAD-like"/>
    <property type="match status" value="1"/>
</dbReference>
<dbReference type="PRINTS" id="PR00413">
    <property type="entry name" value="HADHALOGNASE"/>
</dbReference>
<organism evidence="3 4">
    <name type="scientific">Actinacidiphila glaucinigra</name>
    <dbReference type="NCBI Taxonomy" id="235986"/>
    <lineage>
        <taxon>Bacteria</taxon>
        <taxon>Bacillati</taxon>
        <taxon>Actinomycetota</taxon>
        <taxon>Actinomycetes</taxon>
        <taxon>Kitasatosporales</taxon>
        <taxon>Streptomycetaceae</taxon>
        <taxon>Actinacidiphila</taxon>
    </lineage>
</organism>
<dbReference type="Proteomes" id="UP000198280">
    <property type="component" value="Unassembled WGS sequence"/>
</dbReference>
<dbReference type="SUPFAM" id="SSF56784">
    <property type="entry name" value="HAD-like"/>
    <property type="match status" value="1"/>
</dbReference>
<dbReference type="PANTHER" id="PTHR43316">
    <property type="entry name" value="HYDROLASE, HALOACID DELAHOGENASE-RELATED"/>
    <property type="match status" value="1"/>
</dbReference>
<dbReference type="InterPro" id="IPR006439">
    <property type="entry name" value="HAD-SF_hydro_IA"/>
</dbReference>
<dbReference type="PANTHER" id="PTHR43316:SF3">
    <property type="entry name" value="HALOACID DEHALOGENASE, TYPE II (AFU_ORTHOLOGUE AFUA_2G07750)-RELATED"/>
    <property type="match status" value="1"/>
</dbReference>
<dbReference type="Gene3D" id="1.10.150.240">
    <property type="entry name" value="Putative phosphatase, domain 2"/>
    <property type="match status" value="1"/>
</dbReference>
<evidence type="ECO:0000256" key="2">
    <source>
        <dbReference type="ARBA" id="ARBA00022801"/>
    </source>
</evidence>
<dbReference type="InterPro" id="IPR023198">
    <property type="entry name" value="PGP-like_dom2"/>
</dbReference>
<sequence length="229" mass="24428">MAVNPISVIVFDVNETLSDMTPLGDRFAEVGASADLLPTWFAGILRDGFALTAAGGYANFSDVATENARVLLTGLGNWTGDAEAAAHHLVEGFAALTVHPDVPDGVRMLHAAGYRLLTMTNGSAATTRRLLDSAGLLGHFDALLDVSGPRCWKPCRDAYLHATDRAGVRPMEAMLVAVHPWDVDGARRAGLTGSWLRRGRAHYPGIMTPANWEAASLTELAGKLPDARR</sequence>
<accession>A0A239NLB4</accession>
<dbReference type="InterPro" id="IPR023214">
    <property type="entry name" value="HAD_sf"/>
</dbReference>
<dbReference type="SFLD" id="SFLDG01129">
    <property type="entry name" value="C1.5:_HAD__Beta-PGM__Phosphata"/>
    <property type="match status" value="1"/>
</dbReference>
<evidence type="ECO:0000313" key="4">
    <source>
        <dbReference type="Proteomes" id="UP000198280"/>
    </source>
</evidence>
<dbReference type="NCBIfam" id="TIGR01428">
    <property type="entry name" value="HAD_type_II"/>
    <property type="match status" value="1"/>
</dbReference>
<dbReference type="InterPro" id="IPR036412">
    <property type="entry name" value="HAD-like_sf"/>
</dbReference>
<keyword evidence="2" id="KW-0378">Hydrolase</keyword>
<comment type="similarity">
    <text evidence="1">Belongs to the HAD-like hydrolase superfamily. S-2-haloalkanoic acid dehalogenase family.</text>
</comment>
<dbReference type="EMBL" id="FZOF01000040">
    <property type="protein sequence ID" value="SNT55701.1"/>
    <property type="molecule type" value="Genomic_DNA"/>
</dbReference>
<name>A0A239NLB4_9ACTN</name>
<reference evidence="3 4" key="1">
    <citation type="submission" date="2017-06" db="EMBL/GenBank/DDBJ databases">
        <authorList>
            <person name="Kim H.J."/>
            <person name="Triplett B.A."/>
        </authorList>
    </citation>
    <scope>NUCLEOTIDE SEQUENCE [LARGE SCALE GENOMIC DNA]</scope>
    <source>
        <strain evidence="3 4">CGMCC 4.1858</strain>
    </source>
</reference>
<evidence type="ECO:0000256" key="1">
    <source>
        <dbReference type="ARBA" id="ARBA00008106"/>
    </source>
</evidence>
<dbReference type="Pfam" id="PF00702">
    <property type="entry name" value="Hydrolase"/>
    <property type="match status" value="1"/>
</dbReference>
<protein>
    <submittedName>
        <fullName evidence="3">2-haloacid dehalogenase</fullName>
    </submittedName>
</protein>
<dbReference type="InterPro" id="IPR051540">
    <property type="entry name" value="S-2-haloacid_dehalogenase"/>
</dbReference>
<proteinExistence type="inferred from homology"/>
<keyword evidence="4" id="KW-1185">Reference proteome</keyword>
<dbReference type="AlphaFoldDB" id="A0A239NLB4"/>
<dbReference type="InterPro" id="IPR006328">
    <property type="entry name" value="2-HAD"/>
</dbReference>
<dbReference type="RefSeq" id="WP_245939319.1">
    <property type="nucleotide sequence ID" value="NZ_FZOF01000040.1"/>
</dbReference>
<gene>
    <name evidence="3" type="ORF">SAMN05216252_14014</name>
</gene>
<evidence type="ECO:0000313" key="3">
    <source>
        <dbReference type="EMBL" id="SNT55701.1"/>
    </source>
</evidence>
<dbReference type="GO" id="GO:0019120">
    <property type="term" value="F:hydrolase activity, acting on acid halide bonds, in C-halide compounds"/>
    <property type="evidence" value="ECO:0007669"/>
    <property type="project" value="InterPro"/>
</dbReference>